<dbReference type="PANTHER" id="PTHR35006">
    <property type="entry name" value="GLYOXALASE FAMILY PROTEIN (AFU_ORTHOLOGUE AFUA_5G14830)"/>
    <property type="match status" value="1"/>
</dbReference>
<comment type="caution">
    <text evidence="2">The sequence shown here is derived from an EMBL/GenBank/DDBJ whole genome shotgun (WGS) entry which is preliminary data.</text>
</comment>
<dbReference type="InterPro" id="IPR029068">
    <property type="entry name" value="Glyas_Bleomycin-R_OHBP_Dase"/>
</dbReference>
<dbReference type="PANTHER" id="PTHR35006:SF3">
    <property type="entry name" value="GLYOXALASE FAMILY PROTEIN (AFU_ORTHOLOGUE AFUA_3G06020)"/>
    <property type="match status" value="1"/>
</dbReference>
<feature type="compositionally biased region" description="Basic and acidic residues" evidence="1">
    <location>
        <begin position="332"/>
        <end position="344"/>
    </location>
</feature>
<accession>A0ABR2XG04</accession>
<feature type="compositionally biased region" description="Basic and acidic residues" evidence="1">
    <location>
        <begin position="358"/>
        <end position="368"/>
    </location>
</feature>
<feature type="compositionally biased region" description="Polar residues" evidence="1">
    <location>
        <begin position="614"/>
        <end position="627"/>
    </location>
</feature>
<organism evidence="2 3">
    <name type="scientific">Seiridium cardinale</name>
    <dbReference type="NCBI Taxonomy" id="138064"/>
    <lineage>
        <taxon>Eukaryota</taxon>
        <taxon>Fungi</taxon>
        <taxon>Dikarya</taxon>
        <taxon>Ascomycota</taxon>
        <taxon>Pezizomycotina</taxon>
        <taxon>Sordariomycetes</taxon>
        <taxon>Xylariomycetidae</taxon>
        <taxon>Amphisphaeriales</taxon>
        <taxon>Sporocadaceae</taxon>
        <taxon>Seiridium</taxon>
    </lineage>
</organism>
<proteinExistence type="predicted"/>
<feature type="region of interest" description="Disordered" evidence="1">
    <location>
        <begin position="420"/>
        <end position="519"/>
    </location>
</feature>
<gene>
    <name evidence="2" type="ORF">SCAR479_10613</name>
</gene>
<evidence type="ECO:0000313" key="2">
    <source>
        <dbReference type="EMBL" id="KAK9772743.1"/>
    </source>
</evidence>
<sequence>MLPYVEVANLAPSASFYSAITHPLGLRYISANPGAIVYGAPSPTDPNTTNPVFEVRSVGDRAEPRKHARLVLSAPSHAVVQDFRAAALRAYPDLLLIGGAEDPSHRHSDADPASGDCQAQIRDLDGNIMEVVYLPPGDYPSNRGGSTVRRTQNTCDEVSRILNWNQDVAVSHPSKSVVAGSAGGARTAVARRPGSAAGEGEPYVLRRSVTTSVIESAPAPAPAPSPRENSNGLSTNAIVGTVLGAVAAGAAIGGALTYMNMKGQRERAPRQEFDAPAFQRRATFPEPYPDHKPRYVERTVEKVYYADQLPPAKSRHYPPPTYMAKYSQVGGRSREVEELDDRSSRYTARQSTAGKSRTRSEAGSERRPMMIADAEYRSNAGSKYTTAPKMLMDTEHRSHAGSRHSTNLLPEADQWSYATSKHTVPRSVRHHEPEVETYISSRSKHHEPEAQSYISSRSKHHEPEGGSYISSRSKHHPPEAETYISSRSKSHAPETYVSSRSKRSERSDRSESTIRPARQSVVYETPRSVVYGDLPIRGILPSEISQKVPSVAPSRHTAARSSATAKMGPVMSTAGSRATARMVPLPGSHASYASARDVPLPGSRANWDDDNDSIAPSDSISCIGTRR</sequence>
<dbReference type="EMBL" id="JARVKM010000058">
    <property type="protein sequence ID" value="KAK9772743.1"/>
    <property type="molecule type" value="Genomic_DNA"/>
</dbReference>
<name>A0ABR2XG04_9PEZI</name>
<dbReference type="Gene3D" id="3.10.180.10">
    <property type="entry name" value="2,3-Dihydroxybiphenyl 1,2-Dioxygenase, domain 1"/>
    <property type="match status" value="1"/>
</dbReference>
<protein>
    <submittedName>
        <fullName evidence="2">Uncharacterized protein</fullName>
    </submittedName>
</protein>
<dbReference type="Proteomes" id="UP001465668">
    <property type="component" value="Unassembled WGS sequence"/>
</dbReference>
<feature type="compositionally biased region" description="Polar residues" evidence="1">
    <location>
        <begin position="345"/>
        <end position="355"/>
    </location>
</feature>
<reference evidence="2 3" key="1">
    <citation type="submission" date="2024-02" db="EMBL/GenBank/DDBJ databases">
        <title>First draft genome assembly of two strains of Seiridium cardinale.</title>
        <authorList>
            <person name="Emiliani G."/>
            <person name="Scali E."/>
        </authorList>
    </citation>
    <scope>NUCLEOTIDE SEQUENCE [LARGE SCALE GENOMIC DNA]</scope>
    <source>
        <strain evidence="2 3">BM-138-000479</strain>
    </source>
</reference>
<feature type="region of interest" description="Disordered" evidence="1">
    <location>
        <begin position="603"/>
        <end position="627"/>
    </location>
</feature>
<evidence type="ECO:0000256" key="1">
    <source>
        <dbReference type="SAM" id="MobiDB-lite"/>
    </source>
</evidence>
<keyword evidence="3" id="KW-1185">Reference proteome</keyword>
<feature type="compositionally biased region" description="Basic and acidic residues" evidence="1">
    <location>
        <begin position="502"/>
        <end position="512"/>
    </location>
</feature>
<evidence type="ECO:0000313" key="3">
    <source>
        <dbReference type="Proteomes" id="UP001465668"/>
    </source>
</evidence>
<feature type="region of interest" description="Disordered" evidence="1">
    <location>
        <begin position="311"/>
        <end position="382"/>
    </location>
</feature>